<evidence type="ECO:0000313" key="6">
    <source>
        <dbReference type="EMBL" id="OQD79092.1"/>
    </source>
</evidence>
<dbReference type="OrthoDB" id="6509975at2759"/>
<dbReference type="Gene3D" id="3.40.50.1240">
    <property type="entry name" value="Phosphoglycerate mutase-like"/>
    <property type="match status" value="1"/>
</dbReference>
<keyword evidence="7" id="KW-1185">Reference proteome</keyword>
<dbReference type="STRING" id="416450.A0A1V6PQW8"/>
<feature type="chain" id="PRO_5012506179" description="3-phytase" evidence="5">
    <location>
        <begin position="21"/>
        <end position="518"/>
    </location>
</feature>
<evidence type="ECO:0000256" key="4">
    <source>
        <dbReference type="PIRSR" id="PIRSR000894-2"/>
    </source>
</evidence>
<dbReference type="Proteomes" id="UP000191672">
    <property type="component" value="Unassembled WGS sequence"/>
</dbReference>
<dbReference type="EMBL" id="MDYN01000062">
    <property type="protein sequence ID" value="OQD79092.1"/>
    <property type="molecule type" value="Genomic_DNA"/>
</dbReference>
<dbReference type="InterPro" id="IPR000560">
    <property type="entry name" value="His_Pase_clade-2"/>
</dbReference>
<name>A0A1V6PQW8_9EURO</name>
<dbReference type="InterPro" id="IPR016274">
    <property type="entry name" value="Histidine_acid_Pase_euk"/>
</dbReference>
<feature type="active site" description="Nucleophile" evidence="3">
    <location>
        <position position="71"/>
    </location>
</feature>
<dbReference type="InterPro" id="IPR029033">
    <property type="entry name" value="His_PPase_superfam"/>
</dbReference>
<evidence type="ECO:0000256" key="2">
    <source>
        <dbReference type="ARBA" id="ARBA00023180"/>
    </source>
</evidence>
<evidence type="ECO:0008006" key="8">
    <source>
        <dbReference type="Google" id="ProtNLM"/>
    </source>
</evidence>
<dbReference type="Pfam" id="PF00328">
    <property type="entry name" value="His_Phos_2"/>
    <property type="match status" value="1"/>
</dbReference>
<accession>A0A1V6PQW8</accession>
<sequence>MKNIAVVTLAALAATASCSAPEPTGASYASGFDMKKSWANLSPYKDAESFGVPKGVPQGCELSQVHVLHRHAERYPTDYPLDGEGMQDFATKLTNYTKTHPKKQVGSGPLTFLNNWKYVLGSDVLMETGAATEATSGAHFWTKYGRLLYRADRDTMAAWNSSLNVYPNGTDRPKPVFRTTSQARILESARWWLSGFFGNSGANSSYSEYELVVIPEESDFNNTLASYETCTGDYVEGDNSAEKFIPRYTKNARSRLSTFLPSDFNLTAHDVLAMQNICIYEYTSLAGSSFCTLFTEQEWKDFEYNVDVQYYGDYAWGSPTGRAQGIGYVLELAARLQQKLITSSDTSINYTYDNNEAQFPFDQPFYMDMSHDDIILSVINALGVDYFKYGPHGLPGDLDHAPKRNFSLSEMTPFGARFMSEIWTCPRNHSFTNLDPVLYENPAVDSSNDAAKYIRFVLNSAPLPLEGVVGCEGARNGFCPVDRFLHGVPTMEHTANYQKACFGDYPKGSQVGDGAPSS</sequence>
<organism evidence="6 7">
    <name type="scientific">Penicillium antarcticum</name>
    <dbReference type="NCBI Taxonomy" id="416450"/>
    <lineage>
        <taxon>Eukaryota</taxon>
        <taxon>Fungi</taxon>
        <taxon>Dikarya</taxon>
        <taxon>Ascomycota</taxon>
        <taxon>Pezizomycotina</taxon>
        <taxon>Eurotiomycetes</taxon>
        <taxon>Eurotiomycetidae</taxon>
        <taxon>Eurotiales</taxon>
        <taxon>Aspergillaceae</taxon>
        <taxon>Penicillium</taxon>
    </lineage>
</organism>
<gene>
    <name evidence="6" type="ORF">PENANT_c062G01728</name>
</gene>
<dbReference type="SUPFAM" id="SSF53254">
    <property type="entry name" value="Phosphoglycerate mutase-like"/>
    <property type="match status" value="1"/>
</dbReference>
<feature type="active site" description="Proton donor" evidence="3">
    <location>
        <position position="372"/>
    </location>
</feature>
<dbReference type="AlphaFoldDB" id="A0A1V6PQW8"/>
<dbReference type="PANTHER" id="PTHR20963:SF43">
    <property type="entry name" value="PUTATIVE (AFU_ORTHOLOGUE AFUA_7G01240)-RELATED"/>
    <property type="match status" value="1"/>
</dbReference>
<feature type="disulfide bond" evidence="4">
    <location>
        <begin position="278"/>
        <end position="291"/>
    </location>
</feature>
<evidence type="ECO:0000256" key="1">
    <source>
        <dbReference type="ARBA" id="ARBA00022801"/>
    </source>
</evidence>
<dbReference type="PIRSF" id="PIRSF000894">
    <property type="entry name" value="Acid_phosphatase"/>
    <property type="match status" value="1"/>
</dbReference>
<reference evidence="7" key="1">
    <citation type="journal article" date="2017" name="Nat. Microbiol.">
        <title>Global analysis of biosynthetic gene clusters reveals vast potential of secondary metabolite production in Penicillium species.</title>
        <authorList>
            <person name="Nielsen J.C."/>
            <person name="Grijseels S."/>
            <person name="Prigent S."/>
            <person name="Ji B."/>
            <person name="Dainat J."/>
            <person name="Nielsen K.F."/>
            <person name="Frisvad J.C."/>
            <person name="Workman M."/>
            <person name="Nielsen J."/>
        </authorList>
    </citation>
    <scope>NUCLEOTIDE SEQUENCE [LARGE SCALE GENOMIC DNA]</scope>
    <source>
        <strain evidence="7">IBT 31811</strain>
    </source>
</reference>
<keyword evidence="1" id="KW-0378">Hydrolase</keyword>
<dbReference type="PANTHER" id="PTHR20963">
    <property type="entry name" value="MULTIPLE INOSITOL POLYPHOSPHATE PHOSPHATASE-RELATED"/>
    <property type="match status" value="1"/>
</dbReference>
<dbReference type="PROSITE" id="PS51257">
    <property type="entry name" value="PROKAR_LIPOPROTEIN"/>
    <property type="match status" value="1"/>
</dbReference>
<protein>
    <recommendedName>
        <fullName evidence="8">3-phytase</fullName>
    </recommendedName>
</protein>
<keyword evidence="2" id="KW-0325">Glycoprotein</keyword>
<evidence type="ECO:0000256" key="5">
    <source>
        <dbReference type="SAM" id="SignalP"/>
    </source>
</evidence>
<dbReference type="GO" id="GO:0003993">
    <property type="term" value="F:acid phosphatase activity"/>
    <property type="evidence" value="ECO:0007669"/>
    <property type="project" value="TreeGrafter"/>
</dbReference>
<evidence type="ECO:0000313" key="7">
    <source>
        <dbReference type="Proteomes" id="UP000191672"/>
    </source>
</evidence>
<evidence type="ECO:0000256" key="3">
    <source>
        <dbReference type="PIRSR" id="PIRSR000894-1"/>
    </source>
</evidence>
<proteinExistence type="predicted"/>
<dbReference type="CDD" id="cd07061">
    <property type="entry name" value="HP_HAP_like"/>
    <property type="match status" value="1"/>
</dbReference>
<comment type="caution">
    <text evidence="6">The sequence shown here is derived from an EMBL/GenBank/DDBJ whole genome shotgun (WGS) entry which is preliminary data.</text>
</comment>
<keyword evidence="5" id="KW-0732">Signal</keyword>
<dbReference type="FunFam" id="3.40.50.1240:FF:000045">
    <property type="entry name" value="Extracellular phytase, putative"/>
    <property type="match status" value="1"/>
</dbReference>
<feature type="disulfide bond" evidence="4">
    <location>
        <begin position="60"/>
        <end position="425"/>
    </location>
</feature>
<keyword evidence="4" id="KW-1015">Disulfide bond</keyword>
<feature type="signal peptide" evidence="5">
    <location>
        <begin position="1"/>
        <end position="20"/>
    </location>
</feature>